<comment type="caution">
    <text evidence="1">The sequence shown here is derived from an EMBL/GenBank/DDBJ whole genome shotgun (WGS) entry which is preliminary data.</text>
</comment>
<keyword evidence="2" id="KW-1185">Reference proteome</keyword>
<evidence type="ECO:0000313" key="1">
    <source>
        <dbReference type="EMBL" id="RUQ29400.1"/>
    </source>
</evidence>
<protein>
    <recommendedName>
        <fullName evidence="3">DUF2642 domain-containing protein</fullName>
    </recommendedName>
</protein>
<dbReference type="OrthoDB" id="2439638at2"/>
<proteinExistence type="predicted"/>
<dbReference type="Proteomes" id="UP000267430">
    <property type="component" value="Unassembled WGS sequence"/>
</dbReference>
<dbReference type="AlphaFoldDB" id="A0A433HM02"/>
<organism evidence="1 2">
    <name type="scientific">Peribacillus cavernae</name>
    <dbReference type="NCBI Taxonomy" id="1674310"/>
    <lineage>
        <taxon>Bacteria</taxon>
        <taxon>Bacillati</taxon>
        <taxon>Bacillota</taxon>
        <taxon>Bacilli</taxon>
        <taxon>Bacillales</taxon>
        <taxon>Bacillaceae</taxon>
        <taxon>Peribacillus</taxon>
    </lineage>
</organism>
<reference evidence="1 2" key="1">
    <citation type="submission" date="2018-12" db="EMBL/GenBank/DDBJ databases">
        <title>Bacillus chawlae sp. nov., Bacillus glennii sp. nov., and Bacillus saganii sp. nov. Isolated from the Vehicle Assembly Building at Kennedy Space Center where the Viking Spacecraft were Assembled.</title>
        <authorList>
            <person name="Seuylemezian A."/>
            <person name="Vaishampayan P."/>
        </authorList>
    </citation>
    <scope>NUCLEOTIDE SEQUENCE [LARGE SCALE GENOMIC DNA]</scope>
    <source>
        <strain evidence="1 2">L5</strain>
    </source>
</reference>
<dbReference type="EMBL" id="RYZZ01000010">
    <property type="protein sequence ID" value="RUQ29400.1"/>
    <property type="molecule type" value="Genomic_DNA"/>
</dbReference>
<evidence type="ECO:0000313" key="2">
    <source>
        <dbReference type="Proteomes" id="UP000267430"/>
    </source>
</evidence>
<accession>A0A433HM02</accession>
<gene>
    <name evidence="1" type="ORF">ELQ35_10530</name>
</gene>
<sequence>MAINDIRQAVLSQTFEDAIGKRVLVMTPFFPFLIIGEIKNVKSDFIIISIETTHIQEIEGQRIRIHIDDIDVFHIEEDGSPIPRFNEAEDHHKKGG</sequence>
<evidence type="ECO:0008006" key="3">
    <source>
        <dbReference type="Google" id="ProtNLM"/>
    </source>
</evidence>
<name>A0A433HM02_9BACI</name>